<evidence type="ECO:0000256" key="1">
    <source>
        <dbReference type="ARBA" id="ARBA00022741"/>
    </source>
</evidence>
<evidence type="ECO:0000259" key="5">
    <source>
        <dbReference type="Pfam" id="PF03668"/>
    </source>
</evidence>
<keyword evidence="8" id="KW-1185">Reference proteome</keyword>
<evidence type="ECO:0000256" key="4">
    <source>
        <dbReference type="HAMAP-Rule" id="MF_00636"/>
    </source>
</evidence>
<feature type="domain" description="RapZ C-terminal" evidence="6">
    <location>
        <begin position="172"/>
        <end position="290"/>
    </location>
</feature>
<keyword evidence="2 4" id="KW-0067">ATP-binding</keyword>
<evidence type="ECO:0000256" key="2">
    <source>
        <dbReference type="ARBA" id="ARBA00022840"/>
    </source>
</evidence>
<dbReference type="PANTHER" id="PTHR30448">
    <property type="entry name" value="RNASE ADAPTER PROTEIN RAPZ"/>
    <property type="match status" value="1"/>
</dbReference>
<dbReference type="RefSeq" id="WP_092158861.1">
    <property type="nucleotide sequence ID" value="NZ_FNGA01000002.1"/>
</dbReference>
<dbReference type="InterPro" id="IPR053930">
    <property type="entry name" value="RapZ-like_N"/>
</dbReference>
<evidence type="ECO:0000313" key="8">
    <source>
        <dbReference type="Proteomes" id="UP000199053"/>
    </source>
</evidence>
<evidence type="ECO:0000313" key="7">
    <source>
        <dbReference type="EMBL" id="SDK71922.1"/>
    </source>
</evidence>
<dbReference type="Gene3D" id="3.40.50.300">
    <property type="entry name" value="P-loop containing nucleotide triphosphate hydrolases"/>
    <property type="match status" value="1"/>
</dbReference>
<dbReference type="InterPro" id="IPR027417">
    <property type="entry name" value="P-loop_NTPase"/>
</dbReference>
<feature type="binding site" evidence="4">
    <location>
        <begin position="65"/>
        <end position="68"/>
    </location>
    <ligand>
        <name>GTP</name>
        <dbReference type="ChEBI" id="CHEBI:37565"/>
    </ligand>
</feature>
<dbReference type="Pfam" id="PF22740">
    <property type="entry name" value="PapZ_C"/>
    <property type="match status" value="1"/>
</dbReference>
<dbReference type="NCBIfam" id="NF003828">
    <property type="entry name" value="PRK05416.1"/>
    <property type="match status" value="1"/>
</dbReference>
<dbReference type="AlphaFoldDB" id="A0A1G9E714"/>
<dbReference type="GO" id="GO:0005524">
    <property type="term" value="F:ATP binding"/>
    <property type="evidence" value="ECO:0007669"/>
    <property type="project" value="UniProtKB-UniRule"/>
</dbReference>
<protein>
    <submittedName>
        <fullName evidence="7">UPF0042 nucleotide-binding protein</fullName>
    </submittedName>
</protein>
<dbReference type="HAMAP" id="MF_00636">
    <property type="entry name" value="RapZ_like"/>
    <property type="match status" value="1"/>
</dbReference>
<feature type="binding site" evidence="4">
    <location>
        <begin position="14"/>
        <end position="21"/>
    </location>
    <ligand>
        <name>ATP</name>
        <dbReference type="ChEBI" id="CHEBI:30616"/>
    </ligand>
</feature>
<sequence length="293" mass="33131">MESADSFPVIVVSGLSGAGKSTVLKVFEDLRFFCVDGLPASMLARLVELFKGKDENYRGLVLGMDLRQQDFVDDWQSTCTKLGSSGVCPSLIFLEARLPELVRRYATTRRPHPLESKKLGLEQALEEEKIILEPLRMAADLVIDTTTYSIHDLRRRIQEKWSELTEGASGLRVNVISFGFKHDVPTEADMVMDLRFLPNPYFDEKLRLFSGRDKAISDYVLGSEPGSVFIEKYLDFLQYILPLYEEEGRYRLTIAVGCTGGRHRSVAVAERIFATLKNSGYSANLEHKHINLK</sequence>
<keyword evidence="1 4" id="KW-0547">Nucleotide-binding</keyword>
<dbReference type="InterPro" id="IPR053931">
    <property type="entry name" value="RapZ_C"/>
</dbReference>
<feature type="domain" description="RapZ-like N-terminal" evidence="5">
    <location>
        <begin position="9"/>
        <end position="160"/>
    </location>
</feature>
<keyword evidence="3 4" id="KW-0342">GTP-binding</keyword>
<dbReference type="Pfam" id="PF03668">
    <property type="entry name" value="RapZ-like_N"/>
    <property type="match status" value="1"/>
</dbReference>
<dbReference type="InterPro" id="IPR005337">
    <property type="entry name" value="RapZ-like"/>
</dbReference>
<dbReference type="SUPFAM" id="SSF52540">
    <property type="entry name" value="P-loop containing nucleoside triphosphate hydrolases"/>
    <property type="match status" value="1"/>
</dbReference>
<dbReference type="CDD" id="cd02019">
    <property type="entry name" value="NK"/>
    <property type="match status" value="1"/>
</dbReference>
<accession>A0A1G9E714</accession>
<organism evidence="7 8">
    <name type="scientific">Maridesulfovibrio ferrireducens</name>
    <dbReference type="NCBI Taxonomy" id="246191"/>
    <lineage>
        <taxon>Bacteria</taxon>
        <taxon>Pseudomonadati</taxon>
        <taxon>Thermodesulfobacteriota</taxon>
        <taxon>Desulfovibrionia</taxon>
        <taxon>Desulfovibrionales</taxon>
        <taxon>Desulfovibrionaceae</taxon>
        <taxon>Maridesulfovibrio</taxon>
    </lineage>
</organism>
<dbReference type="PIRSF" id="PIRSF005052">
    <property type="entry name" value="P-loopkin"/>
    <property type="match status" value="1"/>
</dbReference>
<evidence type="ECO:0000259" key="6">
    <source>
        <dbReference type="Pfam" id="PF22740"/>
    </source>
</evidence>
<dbReference type="STRING" id="246191.SAMN05660337_0979"/>
<dbReference type="Proteomes" id="UP000199053">
    <property type="component" value="Unassembled WGS sequence"/>
</dbReference>
<evidence type="ECO:0000256" key="3">
    <source>
        <dbReference type="ARBA" id="ARBA00023134"/>
    </source>
</evidence>
<dbReference type="EMBL" id="FNGA01000002">
    <property type="protein sequence ID" value="SDK71922.1"/>
    <property type="molecule type" value="Genomic_DNA"/>
</dbReference>
<proteinExistence type="inferred from homology"/>
<dbReference type="OrthoDB" id="9784461at2"/>
<reference evidence="8" key="1">
    <citation type="submission" date="2016-10" db="EMBL/GenBank/DDBJ databases">
        <authorList>
            <person name="Varghese N."/>
            <person name="Submissions S."/>
        </authorList>
    </citation>
    <scope>NUCLEOTIDE SEQUENCE [LARGE SCALE GENOMIC DNA]</scope>
    <source>
        <strain evidence="8">DSM 16995</strain>
    </source>
</reference>
<dbReference type="GO" id="GO:0005525">
    <property type="term" value="F:GTP binding"/>
    <property type="evidence" value="ECO:0007669"/>
    <property type="project" value="UniProtKB-UniRule"/>
</dbReference>
<gene>
    <name evidence="7" type="ORF">SAMN05660337_0979</name>
</gene>
<dbReference type="PANTHER" id="PTHR30448:SF0">
    <property type="entry name" value="RNASE ADAPTER PROTEIN RAPZ"/>
    <property type="match status" value="1"/>
</dbReference>
<name>A0A1G9E714_9BACT</name>